<dbReference type="EMBL" id="BSXS01000798">
    <property type="protein sequence ID" value="GME73959.1"/>
    <property type="molecule type" value="Genomic_DNA"/>
</dbReference>
<keyword evidence="2" id="KW-1185">Reference proteome</keyword>
<name>A0ACB5SVF8_AMBMO</name>
<protein>
    <submittedName>
        <fullName evidence="1">Unnamed protein product</fullName>
    </submittedName>
</protein>
<proteinExistence type="predicted"/>
<accession>A0ACB5SVF8</accession>
<gene>
    <name evidence="1" type="ORF">Amon02_000159800</name>
</gene>
<evidence type="ECO:0000313" key="2">
    <source>
        <dbReference type="Proteomes" id="UP001165064"/>
    </source>
</evidence>
<dbReference type="Proteomes" id="UP001165064">
    <property type="component" value="Unassembled WGS sequence"/>
</dbReference>
<reference evidence="1" key="1">
    <citation type="submission" date="2023-04" db="EMBL/GenBank/DDBJ databases">
        <title>Ambrosiozyma monospora NBRC 10751.</title>
        <authorList>
            <person name="Ichikawa N."/>
            <person name="Sato H."/>
            <person name="Tonouchi N."/>
        </authorList>
    </citation>
    <scope>NUCLEOTIDE SEQUENCE</scope>
    <source>
        <strain evidence="1">NBRC 10751</strain>
    </source>
</reference>
<organism evidence="1 2">
    <name type="scientific">Ambrosiozyma monospora</name>
    <name type="common">Yeast</name>
    <name type="synonym">Endomycopsis monosporus</name>
    <dbReference type="NCBI Taxonomy" id="43982"/>
    <lineage>
        <taxon>Eukaryota</taxon>
        <taxon>Fungi</taxon>
        <taxon>Dikarya</taxon>
        <taxon>Ascomycota</taxon>
        <taxon>Saccharomycotina</taxon>
        <taxon>Pichiomycetes</taxon>
        <taxon>Pichiales</taxon>
        <taxon>Pichiaceae</taxon>
        <taxon>Ambrosiozyma</taxon>
    </lineage>
</organism>
<comment type="caution">
    <text evidence="1">The sequence shown here is derived from an EMBL/GenBank/DDBJ whole genome shotgun (WGS) entry which is preliminary data.</text>
</comment>
<sequence length="91" mass="10832">MFYSFKPQIHLRVMNSKESAQIDNPSKCNYENCDRGYTNQECLQKHIAYRHSNVKTCSKCSKGYSTNEEFRDHMKFHAFQLLEMSVKMGRR</sequence>
<evidence type="ECO:0000313" key="1">
    <source>
        <dbReference type="EMBL" id="GME73959.1"/>
    </source>
</evidence>